<evidence type="ECO:0000313" key="4">
    <source>
        <dbReference type="Proteomes" id="UP001209746"/>
    </source>
</evidence>
<dbReference type="RefSeq" id="WP_315910234.1">
    <property type="nucleotide sequence ID" value="NZ_JAOPKC010000030.1"/>
</dbReference>
<evidence type="ECO:0000313" key="2">
    <source>
        <dbReference type="EMBL" id="MCU4728479.1"/>
    </source>
</evidence>
<name>A0AAE3IGY0_9EURY</name>
<sequence>MTHDTPGEDTSDLRWCEQCQLSVEPVEGDSGPECPACGTSLEQ</sequence>
<accession>A0AAE3IGY0</accession>
<dbReference type="EMBL" id="JAOPKD010000028">
    <property type="protein sequence ID" value="MCU4728479.1"/>
    <property type="molecule type" value="Genomic_DNA"/>
</dbReference>
<protein>
    <submittedName>
        <fullName evidence="2">Uncharacterized protein</fullName>
    </submittedName>
</protein>
<gene>
    <name evidence="2" type="ORF">OB914_16120</name>
    <name evidence="1" type="ORF">OB916_15680</name>
</gene>
<comment type="caution">
    <text evidence="2">The sequence shown here is derived from an EMBL/GenBank/DDBJ whole genome shotgun (WGS) entry which is preliminary data.</text>
</comment>
<organism evidence="2 4">
    <name type="scientific">Halapricum hydrolyticum</name>
    <dbReference type="NCBI Taxonomy" id="2979991"/>
    <lineage>
        <taxon>Archaea</taxon>
        <taxon>Methanobacteriati</taxon>
        <taxon>Methanobacteriota</taxon>
        <taxon>Stenosarchaea group</taxon>
        <taxon>Halobacteria</taxon>
        <taxon>Halobacteriales</taxon>
        <taxon>Haloarculaceae</taxon>
        <taxon>Halapricum</taxon>
    </lineage>
</organism>
<evidence type="ECO:0000313" key="3">
    <source>
        <dbReference type="Proteomes" id="UP001208186"/>
    </source>
</evidence>
<dbReference type="Proteomes" id="UP001208186">
    <property type="component" value="Unassembled WGS sequence"/>
</dbReference>
<keyword evidence="3" id="KW-1185">Reference proteome</keyword>
<proteinExistence type="predicted"/>
<dbReference type="EMBL" id="JAOPKC010000030">
    <property type="protein sequence ID" value="MCU4719489.1"/>
    <property type="molecule type" value="Genomic_DNA"/>
</dbReference>
<dbReference type="AlphaFoldDB" id="A0AAE3IGY0"/>
<reference evidence="2" key="1">
    <citation type="submission" date="2023-02" db="EMBL/GenBank/DDBJ databases">
        <title>Enrichment on poylsaccharides allowed isolation of novel metabolic and taxonomic groups of Haloarchaea.</title>
        <authorList>
            <person name="Sorokin D.Y."/>
            <person name="Elcheninov A.G."/>
            <person name="Khizhniak T.V."/>
            <person name="Kolganova T.V."/>
            <person name="Kublanov I.V."/>
        </authorList>
    </citation>
    <scope>NUCLEOTIDE SEQUENCE</scope>
    <source>
        <strain evidence="1 3">HArc-curdl5-1</strain>
        <strain evidence="2">HArc-curdl7</strain>
    </source>
</reference>
<dbReference type="Proteomes" id="UP001209746">
    <property type="component" value="Unassembled WGS sequence"/>
</dbReference>
<evidence type="ECO:0000313" key="1">
    <source>
        <dbReference type="EMBL" id="MCU4719489.1"/>
    </source>
</evidence>